<feature type="region of interest" description="Disordered" evidence="2">
    <location>
        <begin position="59"/>
        <end position="111"/>
    </location>
</feature>
<sequence length="1057" mass="117512">LAGMNHGSRSPSLGMISTATRTTATVSPLSPFTNGNAVAQSANSGFAAALRKLAKQAEDPRGCPLSIESSPVSSPATSHSSPGTTPKRGSSGPQPPGLSRGHPGTPPVVPIAPIKSTNGLWRAEGGQVMLSLVLACYQPVILLCKSIHIVVLPRSPVADPQSPPLSVSLPGQMHPVVPSGAVPEEYLRGLRPFPGPEDLRLSSLPLGLDPATAAHAAAAYYHPAYLHHPLAMHRMEESLCLSALRSQFYSVPAGGAFPSLHHSGLHLHLPGARYPGELNHTALADRLQMENELRQRDREQEREREKERERERERERDREGEKERERERDLERQKERQRERQRERQQQMARAVESHYLAELQARRPPPEGRVTPGERLTPSRPGTHMHARLPVTYLYRYFYFFPYRANSVQHHSNNREAAPRLGAPPPLISPKTLSAHPSHPHHPPRPPHPPTALWNPASLVNNTPMDCHHKAAHGPPGRPPPGLTRADRAPGWTPERLEDGERSRAEAPDRGGRGGAQEHPGFWSNGEQHRASSHHPAHQHHQHHQHHRQPQHLPSALHQGPPKTLSAAGGPGPRERQGAPAAPRSTLVYDEVLQQHRLLLSKLDLEEKRRKEAREGEYPLWVSDVRSASSESVEFLGALGLTTQRHRSEILERKRRKWRRMMKERSPSPPPAAQGRKKRCPSPLTTPYTAAQMDSSPALEEKKGFLQMFSLAHVTPQQRRDKEHTEGLLRAIQQKTVTLDTLRYNTLPPCSSPATPPRGQSKGQESPGSSPPPSHPISKHCVDPFKPYPDTQIPHPPLLALLHAGEKAAYKNTLQSSKKQLQPQGFQNSHPSPAPRKEAGPGLQNGRSRPWEKFTPEAFAQQFHHAVLQSTHHTLQGNGKALQGGRANRELELCSKDDVVVHSSPSQPAYHNGHQSKRPGAGEAHGTQERLSGEEEEQGGSGQEEEDEEEDEGEMEAADAPRKWSGIEAIFEAYQEYTEEWSVERQVLHGQCKRLEAQNHTLTRTAEQMSELVGQRQKVREERERLQAQLEHFRRCLTLPSIHWGRGQVHSHGAPR</sequence>
<feature type="region of interest" description="Disordered" evidence="2">
    <location>
        <begin position="292"/>
        <end position="385"/>
    </location>
</feature>
<reference evidence="4" key="2">
    <citation type="submission" date="2025-09" db="UniProtKB">
        <authorList>
            <consortium name="Ensembl"/>
        </authorList>
    </citation>
    <scope>IDENTIFICATION</scope>
</reference>
<reference evidence="4" key="1">
    <citation type="submission" date="2025-08" db="UniProtKB">
        <authorList>
            <consortium name="Ensembl"/>
        </authorList>
    </citation>
    <scope>IDENTIFICATION</scope>
</reference>
<dbReference type="InterPro" id="IPR042337">
    <property type="entry name" value="GSE1"/>
</dbReference>
<dbReference type="GeneTree" id="ENSGT00700000104539"/>
<proteinExistence type="predicted"/>
<feature type="region of interest" description="Disordered" evidence="2">
    <location>
        <begin position="659"/>
        <end position="698"/>
    </location>
</feature>
<dbReference type="AlphaFoldDB" id="A0A8C5AKE2"/>
<feature type="compositionally biased region" description="Basic and acidic residues" evidence="2">
    <location>
        <begin position="496"/>
        <end position="513"/>
    </location>
</feature>
<dbReference type="PANTHER" id="PTHR17608:SF4">
    <property type="entry name" value="GENETIC SUPPRESSOR ELEMENT 1"/>
    <property type="match status" value="1"/>
</dbReference>
<keyword evidence="1" id="KW-0175">Coiled coil</keyword>
<evidence type="ECO:0000313" key="5">
    <source>
        <dbReference type="Proteomes" id="UP000694546"/>
    </source>
</evidence>
<keyword evidence="5" id="KW-1185">Reference proteome</keyword>
<dbReference type="Ensembl" id="ENSGMOT00000027521.1">
    <property type="protein sequence ID" value="ENSGMOP00000032928.1"/>
    <property type="gene ID" value="ENSGMOG00000003787.2"/>
</dbReference>
<dbReference type="Pfam" id="PF12540">
    <property type="entry name" value="DUF3736"/>
    <property type="match status" value="1"/>
</dbReference>
<feature type="compositionally biased region" description="Low complexity" evidence="2">
    <location>
        <begin position="64"/>
        <end position="86"/>
    </location>
</feature>
<accession>A0A8C5AKE2</accession>
<feature type="compositionally biased region" description="Polar residues" evidence="2">
    <location>
        <begin position="813"/>
        <end position="832"/>
    </location>
</feature>
<dbReference type="Proteomes" id="UP000694546">
    <property type="component" value="Chromosome 9"/>
</dbReference>
<dbReference type="PANTHER" id="PTHR17608">
    <property type="entry name" value="GENETIC SUPPRESSOR ELEMENT 1"/>
    <property type="match status" value="1"/>
</dbReference>
<protein>
    <recommendedName>
        <fullName evidence="3">Genetic suppressor element-like domain-containing protein</fullName>
    </recommendedName>
</protein>
<evidence type="ECO:0000313" key="4">
    <source>
        <dbReference type="Ensembl" id="ENSGMOP00000032928.1"/>
    </source>
</evidence>
<name>A0A8C5AKE2_GADMO</name>
<feature type="compositionally biased region" description="Acidic residues" evidence="2">
    <location>
        <begin position="935"/>
        <end position="958"/>
    </location>
</feature>
<feature type="region of interest" description="Disordered" evidence="2">
    <location>
        <begin position="745"/>
        <end position="793"/>
    </location>
</feature>
<feature type="compositionally biased region" description="Basic and acidic residues" evidence="2">
    <location>
        <begin position="292"/>
        <end position="345"/>
    </location>
</feature>
<feature type="coiled-coil region" evidence="1">
    <location>
        <begin position="993"/>
        <end position="1037"/>
    </location>
</feature>
<dbReference type="InterPro" id="IPR022207">
    <property type="entry name" value="GSE-like"/>
</dbReference>
<feature type="compositionally biased region" description="Polar residues" evidence="2">
    <location>
        <begin position="684"/>
        <end position="696"/>
    </location>
</feature>
<feature type="region of interest" description="Disordered" evidence="2">
    <location>
        <begin position="902"/>
        <end position="965"/>
    </location>
</feature>
<dbReference type="OMA" id="SGMNHES"/>
<feature type="compositionally biased region" description="Basic residues" evidence="2">
    <location>
        <begin position="532"/>
        <end position="551"/>
    </location>
</feature>
<feature type="region of interest" description="Disordered" evidence="2">
    <location>
        <begin position="811"/>
        <end position="851"/>
    </location>
</feature>
<feature type="domain" description="Genetic suppressor element-like" evidence="3">
    <location>
        <begin position="629"/>
        <end position="712"/>
    </location>
</feature>
<feature type="region of interest" description="Disordered" evidence="2">
    <location>
        <begin position="413"/>
        <end position="583"/>
    </location>
</feature>
<organism evidence="4 5">
    <name type="scientific">Gadus morhua</name>
    <name type="common">Atlantic cod</name>
    <dbReference type="NCBI Taxonomy" id="8049"/>
    <lineage>
        <taxon>Eukaryota</taxon>
        <taxon>Metazoa</taxon>
        <taxon>Chordata</taxon>
        <taxon>Craniata</taxon>
        <taxon>Vertebrata</taxon>
        <taxon>Euteleostomi</taxon>
        <taxon>Actinopterygii</taxon>
        <taxon>Neopterygii</taxon>
        <taxon>Teleostei</taxon>
        <taxon>Neoteleostei</taxon>
        <taxon>Acanthomorphata</taxon>
        <taxon>Zeiogadaria</taxon>
        <taxon>Gadariae</taxon>
        <taxon>Gadiformes</taxon>
        <taxon>Gadoidei</taxon>
        <taxon>Gadidae</taxon>
        <taxon>Gadus</taxon>
    </lineage>
</organism>
<evidence type="ECO:0000259" key="3">
    <source>
        <dbReference type="Pfam" id="PF12540"/>
    </source>
</evidence>
<evidence type="ECO:0000256" key="2">
    <source>
        <dbReference type="SAM" id="MobiDB-lite"/>
    </source>
</evidence>
<evidence type="ECO:0000256" key="1">
    <source>
        <dbReference type="SAM" id="Coils"/>
    </source>
</evidence>